<organism evidence="6 7">
    <name type="scientific">Agromyces ramosus</name>
    <dbReference type="NCBI Taxonomy" id="33879"/>
    <lineage>
        <taxon>Bacteria</taxon>
        <taxon>Bacillati</taxon>
        <taxon>Actinomycetota</taxon>
        <taxon>Actinomycetes</taxon>
        <taxon>Micrococcales</taxon>
        <taxon>Microbacteriaceae</taxon>
        <taxon>Agromyces</taxon>
    </lineage>
</organism>
<feature type="compositionally biased region" description="Basic and acidic residues" evidence="4">
    <location>
        <begin position="464"/>
        <end position="480"/>
    </location>
</feature>
<evidence type="ECO:0000313" key="6">
    <source>
        <dbReference type="EMBL" id="RZS68760.1"/>
    </source>
</evidence>
<evidence type="ECO:0000256" key="2">
    <source>
        <dbReference type="ARBA" id="ARBA00022801"/>
    </source>
</evidence>
<name>A0A4V2F050_9MICO</name>
<dbReference type="InterPro" id="IPR044505">
    <property type="entry name" value="GlgX_Isoamylase_N_E_set"/>
</dbReference>
<dbReference type="SUPFAM" id="SSF81296">
    <property type="entry name" value="E set domains"/>
    <property type="match status" value="1"/>
</dbReference>
<evidence type="ECO:0000256" key="4">
    <source>
        <dbReference type="SAM" id="MobiDB-lite"/>
    </source>
</evidence>
<dbReference type="InterPro" id="IPR004193">
    <property type="entry name" value="Glyco_hydro_13_N"/>
</dbReference>
<dbReference type="PANTHER" id="PTHR43002">
    <property type="entry name" value="GLYCOGEN DEBRANCHING ENZYME"/>
    <property type="match status" value="1"/>
</dbReference>
<evidence type="ECO:0000256" key="3">
    <source>
        <dbReference type="ARBA" id="ARBA00023295"/>
    </source>
</evidence>
<proteinExistence type="inferred from homology"/>
<dbReference type="CDD" id="cd11326">
    <property type="entry name" value="AmyAc_Glg_debranch"/>
    <property type="match status" value="1"/>
</dbReference>
<dbReference type="SUPFAM" id="SSF51011">
    <property type="entry name" value="Glycosyl hydrolase domain"/>
    <property type="match status" value="1"/>
</dbReference>
<evidence type="ECO:0000256" key="1">
    <source>
        <dbReference type="ARBA" id="ARBA00008061"/>
    </source>
</evidence>
<keyword evidence="3" id="KW-0326">Glycosidase</keyword>
<dbReference type="GO" id="GO:0005980">
    <property type="term" value="P:glycogen catabolic process"/>
    <property type="evidence" value="ECO:0007669"/>
    <property type="project" value="InterPro"/>
</dbReference>
<dbReference type="Proteomes" id="UP000293289">
    <property type="component" value="Unassembled WGS sequence"/>
</dbReference>
<evidence type="ECO:0000259" key="5">
    <source>
        <dbReference type="SMART" id="SM00642"/>
    </source>
</evidence>
<sequence>MEAWPGTAYPLGATFDGSGTNFAIFSESAERVELCLFAEDGTETRVELQDVDAFVWHAYLPQVQPGQRYGYRVHGPYDPENGQRHNPNKVLLDPYAKAMAGWFDWDQSLFGYDFGDPDSRNDDDSDAHVMHSVVINPFFDWAGDRHPNTPYSESMIYEAHVKGLTALHPDVPEEQRGTYAGVAHPAIIEHLLKLGVTAIELMPVHQFVQDSTLEEKGLRNYWGYNTIGFFAPHNEYSSTGELGQQAQEFKGMVRALHEAGIEVILDVVYNHTAEGNHLGPTIGFRGIDNAAYYRLEEDDRRYYTDYTGTGNSLNVRNPHALQLIMDSLRYWVLEMRVDGFRFDLAATLAREFYDVDRLSSFFELVQQDPVVSQVKLIAEPWDVGPGGYQVGNFPPQWSEWNGKYRDVVRDFWRGEPASLGEFASRITGSADLYENSGRRPVASINFVTAHDGFTLRDLVSYNEKHNDANGERGNDGESHNRSWNSGVEGETDDPEVLQLRARQQRNILATLLLSQGVPMLAHGDELGRTQLGNNNTYAQDNELSWMHWDRADKPLIEFTAAVAQLRKDHPTFRRSRFFDGRPVESEEGPEGPMPDIVWLRPNGTQMRPRDWDAPLGRAVGVYLNGNGIRQRDARGEPITDVDFLLFYNAEPEAARFTIPPRTHQQWDVVIDTAGRTADSPPKSAGEAFELEARSMLVLRAHTEPEVEPDHSVAASLAVRTSQSDQPPRATMGPVVSGRPQAAKAKPAD</sequence>
<dbReference type="AlphaFoldDB" id="A0A4V2F050"/>
<dbReference type="InterPro" id="IPR013780">
    <property type="entry name" value="Glyco_hydro_b"/>
</dbReference>
<reference evidence="6 7" key="1">
    <citation type="submission" date="2019-02" db="EMBL/GenBank/DDBJ databases">
        <title>Genomic Encyclopedia of Type Strains, Phase IV (KMG-IV): sequencing the most valuable type-strain genomes for metagenomic binning, comparative biology and taxonomic classification.</title>
        <authorList>
            <person name="Goeker M."/>
        </authorList>
    </citation>
    <scope>NUCLEOTIDE SEQUENCE [LARGE SCALE GENOMIC DNA]</scope>
    <source>
        <strain evidence="6 7">DSM 43045</strain>
    </source>
</reference>
<dbReference type="SMART" id="SM00642">
    <property type="entry name" value="Aamy"/>
    <property type="match status" value="1"/>
</dbReference>
<keyword evidence="7" id="KW-1185">Reference proteome</keyword>
<dbReference type="InterPro" id="IPR014756">
    <property type="entry name" value="Ig_E-set"/>
</dbReference>
<accession>A0A4V2F050</accession>
<feature type="domain" description="Glycosyl hydrolase family 13 catalytic" evidence="5">
    <location>
        <begin position="166"/>
        <end position="566"/>
    </location>
</feature>
<gene>
    <name evidence="6" type="ORF">EV187_1198</name>
</gene>
<comment type="similarity">
    <text evidence="1">Belongs to the glycosyl hydrolase 13 family.</text>
</comment>
<dbReference type="RefSeq" id="WP_130352026.1">
    <property type="nucleotide sequence ID" value="NZ_SGWY01000001.1"/>
</dbReference>
<dbReference type="InterPro" id="IPR006047">
    <property type="entry name" value="GH13_cat_dom"/>
</dbReference>
<feature type="region of interest" description="Disordered" evidence="4">
    <location>
        <begin position="464"/>
        <end position="493"/>
    </location>
</feature>
<dbReference type="NCBIfam" id="TIGR02100">
    <property type="entry name" value="glgX_debranch"/>
    <property type="match status" value="1"/>
</dbReference>
<dbReference type="Gene3D" id="2.60.40.10">
    <property type="entry name" value="Immunoglobulins"/>
    <property type="match status" value="1"/>
</dbReference>
<protein>
    <submittedName>
        <fullName evidence="6">Glycogen operon protein</fullName>
    </submittedName>
</protein>
<dbReference type="Gene3D" id="3.20.20.80">
    <property type="entry name" value="Glycosidases"/>
    <property type="match status" value="1"/>
</dbReference>
<comment type="caution">
    <text evidence="6">The sequence shown here is derived from an EMBL/GenBank/DDBJ whole genome shotgun (WGS) entry which is preliminary data.</text>
</comment>
<keyword evidence="2" id="KW-0378">Hydrolase</keyword>
<dbReference type="InterPro" id="IPR011837">
    <property type="entry name" value="Glycogen_debranch_GlgX"/>
</dbReference>
<dbReference type="OrthoDB" id="3236218at2"/>
<dbReference type="InterPro" id="IPR013783">
    <property type="entry name" value="Ig-like_fold"/>
</dbReference>
<dbReference type="CDD" id="cd02856">
    <property type="entry name" value="E_set_GDE_Isoamylase_N"/>
    <property type="match status" value="1"/>
</dbReference>
<dbReference type="Pfam" id="PF02922">
    <property type="entry name" value="CBM_48"/>
    <property type="match status" value="1"/>
</dbReference>
<evidence type="ECO:0000313" key="7">
    <source>
        <dbReference type="Proteomes" id="UP000293289"/>
    </source>
</evidence>
<dbReference type="SUPFAM" id="SSF51445">
    <property type="entry name" value="(Trans)glycosidases"/>
    <property type="match status" value="1"/>
</dbReference>
<dbReference type="InterPro" id="IPR017853">
    <property type="entry name" value="GH"/>
</dbReference>
<dbReference type="Gene3D" id="2.60.40.1180">
    <property type="entry name" value="Golgi alpha-mannosidase II"/>
    <property type="match status" value="1"/>
</dbReference>
<feature type="region of interest" description="Disordered" evidence="4">
    <location>
        <begin position="702"/>
        <end position="748"/>
    </location>
</feature>
<dbReference type="Pfam" id="PF00128">
    <property type="entry name" value="Alpha-amylase"/>
    <property type="match status" value="2"/>
</dbReference>
<dbReference type="GO" id="GO:0004135">
    <property type="term" value="F:amylo-alpha-1,6-glucosidase activity"/>
    <property type="evidence" value="ECO:0007669"/>
    <property type="project" value="InterPro"/>
</dbReference>
<dbReference type="EMBL" id="SGWY01000001">
    <property type="protein sequence ID" value="RZS68760.1"/>
    <property type="molecule type" value="Genomic_DNA"/>
</dbReference>